<proteinExistence type="predicted"/>
<organism evidence="1 2">
    <name type="scientific">Chitinophaga arvensicola</name>
    <dbReference type="NCBI Taxonomy" id="29529"/>
    <lineage>
        <taxon>Bacteria</taxon>
        <taxon>Pseudomonadati</taxon>
        <taxon>Bacteroidota</taxon>
        <taxon>Chitinophagia</taxon>
        <taxon>Chitinophagales</taxon>
        <taxon>Chitinophagaceae</taxon>
        <taxon>Chitinophaga</taxon>
    </lineage>
</organism>
<dbReference type="STRING" id="29529.SAMN04488122_4770"/>
<keyword evidence="1" id="KW-0808">Transferase</keyword>
<dbReference type="RefSeq" id="WP_245752648.1">
    <property type="nucleotide sequence ID" value="NZ_FOJG01000002.1"/>
</dbReference>
<evidence type="ECO:0000313" key="2">
    <source>
        <dbReference type="Proteomes" id="UP000199310"/>
    </source>
</evidence>
<name>A0A1I0S8E2_9BACT</name>
<accession>A0A1I0S8E2</accession>
<protein>
    <submittedName>
        <fullName evidence="1">Glycosyltransferase involved in LPS biosynthesis, GR25 family</fullName>
    </submittedName>
</protein>
<dbReference type="GO" id="GO:0016740">
    <property type="term" value="F:transferase activity"/>
    <property type="evidence" value="ECO:0007669"/>
    <property type="project" value="UniProtKB-KW"/>
</dbReference>
<dbReference type="AlphaFoldDB" id="A0A1I0S8E2"/>
<reference evidence="2" key="1">
    <citation type="submission" date="2016-10" db="EMBL/GenBank/DDBJ databases">
        <authorList>
            <person name="Varghese N."/>
            <person name="Submissions S."/>
        </authorList>
    </citation>
    <scope>NUCLEOTIDE SEQUENCE [LARGE SCALE GENOMIC DNA]</scope>
    <source>
        <strain evidence="2">DSM 3695</strain>
    </source>
</reference>
<dbReference type="Proteomes" id="UP000199310">
    <property type="component" value="Unassembled WGS sequence"/>
</dbReference>
<dbReference type="EMBL" id="FOJG01000002">
    <property type="protein sequence ID" value="SEW52327.1"/>
    <property type="molecule type" value="Genomic_DNA"/>
</dbReference>
<keyword evidence="2" id="KW-1185">Reference proteome</keyword>
<gene>
    <name evidence="1" type="ORF">SAMN04488122_4770</name>
</gene>
<evidence type="ECO:0000313" key="1">
    <source>
        <dbReference type="EMBL" id="SEW52327.1"/>
    </source>
</evidence>
<sequence>MEEKSISTFVINLKKRTERKKNIQKEFRSRKEFSLTIVEAEENKNGAIGLWNTIKHILQDLVPAQNEYIIICEDDHQFTEHYSPEYLEAAIAAAIEKKADILLGGVSWFENFIQVSEKLFWTSNFSGLQFTVIFRNLFPAILNSPLEYFMAADYQLASLTDNVMFLYPFISIQKDYGYSDATPKNNSKGIVANLFVSTANRLKILKDVNETFGVKNTSQATIPPLENITIPTYVINLPERVERLQHIKSQFAEKPEFDVTIVEACKHEIGAYGLWQSILKIINMAVDNDDDVIIICEDDHQFTSDYSKEYLLKNIIEAHYQGASYLSGGTGRFGYAIPLTENRYWVNHCLSAQFVVLYKKLFPVILSEPYDETVVADLVYSDITSNKMVLYPFISIQKDFGYSDVTEIHNTSKGIVNRLFAESERKLDTIQKAFKKYSSTGDIAV</sequence>